<name>A0AAP2DMN9_9BACT</name>
<comment type="caution">
    <text evidence="3">The sequence shown here is derived from an EMBL/GenBank/DDBJ whole genome shotgun (WGS) entry which is preliminary data.</text>
</comment>
<accession>A0AAP2DMN9</accession>
<dbReference type="Pfam" id="PF03938">
    <property type="entry name" value="OmpH"/>
    <property type="match status" value="1"/>
</dbReference>
<dbReference type="PANTHER" id="PTHR35089:SF1">
    <property type="entry name" value="CHAPERONE PROTEIN SKP"/>
    <property type="match status" value="1"/>
</dbReference>
<dbReference type="AlphaFoldDB" id="A0AAP2DMN9"/>
<dbReference type="GO" id="GO:0050821">
    <property type="term" value="P:protein stabilization"/>
    <property type="evidence" value="ECO:0007669"/>
    <property type="project" value="TreeGrafter"/>
</dbReference>
<comment type="similarity">
    <text evidence="1">Belongs to the Skp family.</text>
</comment>
<dbReference type="SUPFAM" id="SSF111384">
    <property type="entry name" value="OmpH-like"/>
    <property type="match status" value="1"/>
</dbReference>
<dbReference type="GO" id="GO:0005829">
    <property type="term" value="C:cytosol"/>
    <property type="evidence" value="ECO:0007669"/>
    <property type="project" value="TreeGrafter"/>
</dbReference>
<dbReference type="Proteomes" id="UP001319200">
    <property type="component" value="Unassembled WGS sequence"/>
</dbReference>
<keyword evidence="2" id="KW-0732">Signal</keyword>
<reference evidence="3 4" key="1">
    <citation type="submission" date="2021-05" db="EMBL/GenBank/DDBJ databases">
        <title>A Polyphasic approach of four new species of the genus Ohtaekwangia: Ohtaekwangia histidinii sp. nov., Ohtaekwangia cretensis sp. nov., Ohtaekwangia indiensis sp. nov., Ohtaekwangia reichenbachii sp. nov. from diverse environment.</title>
        <authorList>
            <person name="Octaviana S."/>
        </authorList>
    </citation>
    <scope>NUCLEOTIDE SEQUENCE [LARGE SCALE GENOMIC DNA]</scope>
    <source>
        <strain evidence="3 4">PWU4</strain>
    </source>
</reference>
<dbReference type="RefSeq" id="WP_254166842.1">
    <property type="nucleotide sequence ID" value="NZ_JAHESF010000022.1"/>
</dbReference>
<keyword evidence="4" id="KW-1185">Reference proteome</keyword>
<evidence type="ECO:0000256" key="1">
    <source>
        <dbReference type="ARBA" id="ARBA00009091"/>
    </source>
</evidence>
<dbReference type="EMBL" id="JAHESF010000022">
    <property type="protein sequence ID" value="MBT1699180.1"/>
    <property type="molecule type" value="Genomic_DNA"/>
</dbReference>
<protein>
    <submittedName>
        <fullName evidence="3">OmpH family outer membrane protein</fullName>
    </submittedName>
</protein>
<dbReference type="PANTHER" id="PTHR35089">
    <property type="entry name" value="CHAPERONE PROTEIN SKP"/>
    <property type="match status" value="1"/>
</dbReference>
<dbReference type="Gene3D" id="3.30.910.20">
    <property type="entry name" value="Skp domain"/>
    <property type="match status" value="1"/>
</dbReference>
<dbReference type="SMART" id="SM00935">
    <property type="entry name" value="OmpH"/>
    <property type="match status" value="1"/>
</dbReference>
<dbReference type="InterPro" id="IPR024930">
    <property type="entry name" value="Skp_dom_sf"/>
</dbReference>
<gene>
    <name evidence="3" type="ORF">KK083_19950</name>
</gene>
<evidence type="ECO:0000256" key="2">
    <source>
        <dbReference type="ARBA" id="ARBA00022729"/>
    </source>
</evidence>
<evidence type="ECO:0000313" key="4">
    <source>
        <dbReference type="Proteomes" id="UP001319200"/>
    </source>
</evidence>
<organism evidence="3 4">
    <name type="scientific">Chryseosolibacter histidini</name>
    <dbReference type="NCBI Taxonomy" id="2782349"/>
    <lineage>
        <taxon>Bacteria</taxon>
        <taxon>Pseudomonadati</taxon>
        <taxon>Bacteroidota</taxon>
        <taxon>Cytophagia</taxon>
        <taxon>Cytophagales</taxon>
        <taxon>Chryseotaleaceae</taxon>
        <taxon>Chryseosolibacter</taxon>
    </lineage>
</organism>
<dbReference type="InterPro" id="IPR005632">
    <property type="entry name" value="Chaperone_Skp"/>
</dbReference>
<sequence>MKNILLTLNFLLIIGLGIYVIAKPGKKTAFILNQQVFNAFEGKKELEKKLNDVKARHQHVLDSVGALIGNSKDDPKLLLYQQYAQHFRIEQEQTTEQYTADIWKRINQHVADYGKENGYDFILGASGDGSLMYAEEGNNITEEVIVYLNERYKKGV</sequence>
<proteinExistence type="inferred from homology"/>
<dbReference type="GO" id="GO:0051082">
    <property type="term" value="F:unfolded protein binding"/>
    <property type="evidence" value="ECO:0007669"/>
    <property type="project" value="InterPro"/>
</dbReference>
<evidence type="ECO:0000313" key="3">
    <source>
        <dbReference type="EMBL" id="MBT1699180.1"/>
    </source>
</evidence>